<evidence type="ECO:0000259" key="1">
    <source>
        <dbReference type="Pfam" id="PF01882"/>
    </source>
</evidence>
<comment type="caution">
    <text evidence="2">The sequence shown here is derived from an EMBL/GenBank/DDBJ whole genome shotgun (WGS) entry which is preliminary data.</text>
</comment>
<sequence length="291" mass="33767">MMKELLTSTLMYRLTKHQLQSRKMRRGHHKGGRRSARSGNSLEFSDFRNYQPWDDLRLIDWNVYARTSKHYIKRYLDEQELVVSLYIDCSNSMTTLPKKWMFAKGLAAALGYMSLSSDDRVGVFPIGSDSHPFMYKKGKAFSNRLIFYLAGVKPNEAPIHFSETIQKMIQPNSSVSILISDLLEPLKKIETALKKLQAYKQELYVIQVLTEEEMIPDYQGDLELIDSETKAFLNVSMNSSIKKQYQSRLQEHTEYIRKFCHMRGIGFIQCNTASSLDEVIFKELSSKGWVE</sequence>
<dbReference type="Proteomes" id="UP000216498">
    <property type="component" value="Unassembled WGS sequence"/>
</dbReference>
<gene>
    <name evidence="2" type="ORF">CIL03_03305</name>
</gene>
<dbReference type="PANTHER" id="PTHR33608:SF7">
    <property type="entry name" value="DUF58 DOMAIN-CONTAINING PROTEIN"/>
    <property type="match status" value="1"/>
</dbReference>
<name>A0A265NFF2_9BACI</name>
<dbReference type="PANTHER" id="PTHR33608">
    <property type="entry name" value="BLL2464 PROTEIN"/>
    <property type="match status" value="1"/>
</dbReference>
<dbReference type="AlphaFoldDB" id="A0A265NFF2"/>
<protein>
    <submittedName>
        <fullName evidence="2">DUF58 domain-containing protein</fullName>
    </submittedName>
</protein>
<accession>A0A265NFF2</accession>
<dbReference type="OrthoDB" id="9776116at2"/>
<reference evidence="2 3" key="1">
    <citation type="submission" date="2017-08" db="EMBL/GenBank/DDBJ databases">
        <title>Virgibacillus indicus sp. nov. and Virgibacillus profoundi sp. nov, two moderately halophilic bacteria isolated from marine sediment by using the Microfluidic Streak Plate.</title>
        <authorList>
            <person name="Xu B."/>
            <person name="Hu B."/>
            <person name="Wang J."/>
            <person name="Zhu Y."/>
            <person name="Huang L."/>
            <person name="Du W."/>
            <person name="Huang Y."/>
        </authorList>
    </citation>
    <scope>NUCLEOTIDE SEQUENCE [LARGE SCALE GENOMIC DNA]</scope>
    <source>
        <strain evidence="2 3">IO3-P2-C2</strain>
    </source>
</reference>
<keyword evidence="3" id="KW-1185">Reference proteome</keyword>
<evidence type="ECO:0000313" key="2">
    <source>
        <dbReference type="EMBL" id="OZU90184.1"/>
    </source>
</evidence>
<dbReference type="InterPro" id="IPR002881">
    <property type="entry name" value="DUF58"/>
</dbReference>
<dbReference type="Pfam" id="PF01882">
    <property type="entry name" value="DUF58"/>
    <property type="match status" value="1"/>
</dbReference>
<organism evidence="2 3">
    <name type="scientific">Virgibacillus indicus</name>
    <dbReference type="NCBI Taxonomy" id="2024554"/>
    <lineage>
        <taxon>Bacteria</taxon>
        <taxon>Bacillati</taxon>
        <taxon>Bacillota</taxon>
        <taxon>Bacilli</taxon>
        <taxon>Bacillales</taxon>
        <taxon>Bacillaceae</taxon>
        <taxon>Virgibacillus</taxon>
    </lineage>
</organism>
<feature type="domain" description="DUF58" evidence="1">
    <location>
        <begin position="46"/>
        <end position="254"/>
    </location>
</feature>
<evidence type="ECO:0000313" key="3">
    <source>
        <dbReference type="Proteomes" id="UP000216498"/>
    </source>
</evidence>
<dbReference type="EMBL" id="NPMS01000001">
    <property type="protein sequence ID" value="OZU90184.1"/>
    <property type="molecule type" value="Genomic_DNA"/>
</dbReference>
<proteinExistence type="predicted"/>